<organism evidence="2 3">
    <name type="scientific">Massilia aquatica</name>
    <dbReference type="NCBI Taxonomy" id="2609000"/>
    <lineage>
        <taxon>Bacteria</taxon>
        <taxon>Pseudomonadati</taxon>
        <taxon>Pseudomonadota</taxon>
        <taxon>Betaproteobacteria</taxon>
        <taxon>Burkholderiales</taxon>
        <taxon>Oxalobacteraceae</taxon>
        <taxon>Telluria group</taxon>
        <taxon>Massilia</taxon>
    </lineage>
</organism>
<sequence>MTIRPMGLIFAVALCASASAGASARTSPESVYTSLEGKSCKKVIDDKTTGAYTLTCPGVGKFALQVLDDDDRSSVNIVSPEQKVVELQYWDVVTRGFSSLGKKAEWRVARIDGKLVPAALIVRVNGSDQTDVEHPKRVSLLAVAQIRKSEACVVKVLGAGATNAQARAIADGPELPCLKTVAPPEPSKKR</sequence>
<keyword evidence="1" id="KW-0732">Signal</keyword>
<proteinExistence type="predicted"/>
<accession>A0ABX0MGC5</accession>
<reference evidence="2 3" key="1">
    <citation type="submission" date="2019-09" db="EMBL/GenBank/DDBJ databases">
        <title>Taxonomy of Antarctic Massilia spp.: description of Massilia rubra sp. nov., Massilia aquatica sp. nov., Massilia mucilaginosa sp. nov., Massilia frigida sp. nov. isolated from streams, lakes and regoliths.</title>
        <authorList>
            <person name="Holochova P."/>
            <person name="Sedlacek I."/>
            <person name="Kralova S."/>
            <person name="Maslanova I."/>
            <person name="Busse H.-J."/>
            <person name="Stankova E."/>
            <person name="Vrbovska V."/>
            <person name="Kovarovic V."/>
            <person name="Bartak M."/>
            <person name="Svec P."/>
            <person name="Pantucek R."/>
        </authorList>
    </citation>
    <scope>NUCLEOTIDE SEQUENCE [LARGE SCALE GENOMIC DNA]</scope>
    <source>
        <strain evidence="2 3">CCM 8693</strain>
    </source>
</reference>
<gene>
    <name evidence="2" type="ORF">F1609_25330</name>
</gene>
<comment type="caution">
    <text evidence="2">The sequence shown here is derived from an EMBL/GenBank/DDBJ whole genome shotgun (WGS) entry which is preliminary data.</text>
</comment>
<feature type="signal peptide" evidence="1">
    <location>
        <begin position="1"/>
        <end position="22"/>
    </location>
</feature>
<evidence type="ECO:0000313" key="2">
    <source>
        <dbReference type="EMBL" id="NHZ43470.1"/>
    </source>
</evidence>
<dbReference type="RefSeq" id="WP_167079445.1">
    <property type="nucleotide sequence ID" value="NZ_VVIW01000020.1"/>
</dbReference>
<evidence type="ECO:0000256" key="1">
    <source>
        <dbReference type="SAM" id="SignalP"/>
    </source>
</evidence>
<feature type="chain" id="PRO_5046835792" evidence="1">
    <location>
        <begin position="23"/>
        <end position="190"/>
    </location>
</feature>
<dbReference type="Proteomes" id="UP000819052">
    <property type="component" value="Unassembled WGS sequence"/>
</dbReference>
<keyword evidence="3" id="KW-1185">Reference proteome</keyword>
<evidence type="ECO:0000313" key="3">
    <source>
        <dbReference type="Proteomes" id="UP000819052"/>
    </source>
</evidence>
<dbReference type="EMBL" id="VVIW01000020">
    <property type="protein sequence ID" value="NHZ43470.1"/>
    <property type="molecule type" value="Genomic_DNA"/>
</dbReference>
<name>A0ABX0MGC5_9BURK</name>
<protein>
    <submittedName>
        <fullName evidence="2">Uncharacterized protein</fullName>
    </submittedName>
</protein>